<dbReference type="Gene3D" id="3.40.50.720">
    <property type="entry name" value="NAD(P)-binding Rossmann-like Domain"/>
    <property type="match status" value="1"/>
</dbReference>
<accession>A0AA97I1N1</accession>
<dbReference type="AlphaFoldDB" id="A0AA97I1N1"/>
<dbReference type="PANTHER" id="PTHR43431:SF7">
    <property type="entry name" value="OXIDOREDUCTASE, SHORT CHAIN DEHYDROGENASE_REDUCTASE FAMILY (AFU_ORTHOLOGUE AFUA_5G14000)"/>
    <property type="match status" value="1"/>
</dbReference>
<protein>
    <submittedName>
        <fullName evidence="1">SDR family oxidoreductase</fullName>
    </submittedName>
</protein>
<proteinExistence type="predicted"/>
<dbReference type="CDD" id="cd05373">
    <property type="entry name" value="SDR_c10"/>
    <property type="match status" value="1"/>
</dbReference>
<dbReference type="InterPro" id="IPR036291">
    <property type="entry name" value="NAD(P)-bd_dom_sf"/>
</dbReference>
<dbReference type="Proteomes" id="UP001302429">
    <property type="component" value="Chromosome"/>
</dbReference>
<dbReference type="EMBL" id="CP136594">
    <property type="protein sequence ID" value="WOE75543.1"/>
    <property type="molecule type" value="Genomic_DNA"/>
</dbReference>
<dbReference type="RefSeq" id="WP_317082552.1">
    <property type="nucleotide sequence ID" value="NZ_CP136594.1"/>
</dbReference>
<evidence type="ECO:0000313" key="1">
    <source>
        <dbReference type="EMBL" id="WOE75543.1"/>
    </source>
</evidence>
<dbReference type="PANTHER" id="PTHR43431">
    <property type="entry name" value="OXIDOREDUCTASE, SHORT CHAIN DEHYDROGENASE/REDUCTASE FAMILY (AFU_ORTHOLOGUE AFUA_5G14000)"/>
    <property type="match status" value="1"/>
</dbReference>
<evidence type="ECO:0000313" key="2">
    <source>
        <dbReference type="Proteomes" id="UP001302429"/>
    </source>
</evidence>
<dbReference type="KEGG" id="acoa:RB602_02180"/>
<keyword evidence="2" id="KW-1185">Reference proteome</keyword>
<gene>
    <name evidence="1" type="ORF">RB602_02180</name>
</gene>
<sequence>MADSHENAGKACIIIGAGDDTGSAIARAFATKGYTICVSRRPRHAEALDTLVSSIEAEGGKAVACPVDARDEEAMEALFAQIERDVGPIEVAVFNIGANVNFPVRETTGRVYRKVWEMAAFAGFLTGREAAKHMVPRGTGTILFTGATASVRGGKGYSAFAGAKFALRALAQAMARELGPEGIHVAHIIVDGAIDSNFIRQNVPDVDAKRAEDAILSPDAIAANYVMLHEQPRSAWTHELDLRPWKENW</sequence>
<name>A0AA97I1N1_9SPHN</name>
<dbReference type="InterPro" id="IPR002347">
    <property type="entry name" value="SDR_fam"/>
</dbReference>
<dbReference type="SUPFAM" id="SSF51735">
    <property type="entry name" value="NAD(P)-binding Rossmann-fold domains"/>
    <property type="match status" value="1"/>
</dbReference>
<reference evidence="1 2" key="1">
    <citation type="submission" date="2023-10" db="EMBL/GenBank/DDBJ databases">
        <title>Complete genome sequence of a Sphingomonadaceae bacterium.</title>
        <authorList>
            <person name="Yan C."/>
        </authorList>
    </citation>
    <scope>NUCLEOTIDE SEQUENCE [LARGE SCALE GENOMIC DNA]</scope>
    <source>
        <strain evidence="1 2">SCSIO 66989</strain>
    </source>
</reference>
<organism evidence="1 2">
    <name type="scientific">Alterisphingorhabdus coralli</name>
    <dbReference type="NCBI Taxonomy" id="3071408"/>
    <lineage>
        <taxon>Bacteria</taxon>
        <taxon>Pseudomonadati</taxon>
        <taxon>Pseudomonadota</taxon>
        <taxon>Alphaproteobacteria</taxon>
        <taxon>Sphingomonadales</taxon>
        <taxon>Sphingomonadaceae</taxon>
        <taxon>Alterisphingorhabdus (ex Yan et al. 2024)</taxon>
    </lineage>
</organism>
<dbReference type="Pfam" id="PF00106">
    <property type="entry name" value="adh_short"/>
    <property type="match status" value="1"/>
</dbReference>
<dbReference type="PRINTS" id="PR00081">
    <property type="entry name" value="GDHRDH"/>
</dbReference>